<dbReference type="EMBL" id="JBIBDZ010000001">
    <property type="protein sequence ID" value="MFF5917816.1"/>
    <property type="molecule type" value="Genomic_DNA"/>
</dbReference>
<evidence type="ECO:0000256" key="1">
    <source>
        <dbReference type="SAM" id="SignalP"/>
    </source>
</evidence>
<reference evidence="2 3" key="1">
    <citation type="submission" date="2024-10" db="EMBL/GenBank/DDBJ databases">
        <title>The Natural Products Discovery Center: Release of the First 8490 Sequenced Strains for Exploring Actinobacteria Biosynthetic Diversity.</title>
        <authorList>
            <person name="Kalkreuter E."/>
            <person name="Kautsar S.A."/>
            <person name="Yang D."/>
            <person name="Bader C.D."/>
            <person name="Teijaro C.N."/>
            <person name="Fluegel L."/>
            <person name="Davis C.M."/>
            <person name="Simpson J.R."/>
            <person name="Lauterbach L."/>
            <person name="Steele A.D."/>
            <person name="Gui C."/>
            <person name="Meng S."/>
            <person name="Li G."/>
            <person name="Viehrig K."/>
            <person name="Ye F."/>
            <person name="Su P."/>
            <person name="Kiefer A.F."/>
            <person name="Nichols A."/>
            <person name="Cepeda A.J."/>
            <person name="Yan W."/>
            <person name="Fan B."/>
            <person name="Jiang Y."/>
            <person name="Adhikari A."/>
            <person name="Zheng C.-J."/>
            <person name="Schuster L."/>
            <person name="Cowan T.M."/>
            <person name="Smanski M.J."/>
            <person name="Chevrette M.G."/>
            <person name="De Carvalho L.P.S."/>
            <person name="Shen B."/>
        </authorList>
    </citation>
    <scope>NUCLEOTIDE SEQUENCE [LARGE SCALE GENOMIC DNA]</scope>
    <source>
        <strain evidence="2 3">NPDC012605</strain>
    </source>
</reference>
<sequence>MRFALTRLGAAAAVAVLTGCSGADAPKRPEGLPPAEVCGGFAKGTPAGAALVAAMGSDRFTDGLSEPEKALALLRDATAAPLADTYRPQPKSYCTLLPVSGGGDSLTVNVNPIGKAPGMHPGLLSKATLYTSGRLAYASAGLGRLYFSCGLEEPAHGFVVEVAVSGPGGVPDADLRQRTRLITVANAAARSVAGELGCADTGLVDGAPAEARS</sequence>
<gene>
    <name evidence="2" type="ORF">ACFY8C_05675</name>
</gene>
<protein>
    <recommendedName>
        <fullName evidence="4">DUF3558 domain-containing protein</fullName>
    </recommendedName>
</protein>
<dbReference type="PROSITE" id="PS51257">
    <property type="entry name" value="PROKAR_LIPOPROTEIN"/>
    <property type="match status" value="1"/>
</dbReference>
<name>A0ABW6XK62_9ACTN</name>
<feature type="chain" id="PRO_5047031382" description="DUF3558 domain-containing protein" evidence="1">
    <location>
        <begin position="24"/>
        <end position="213"/>
    </location>
</feature>
<evidence type="ECO:0008006" key="4">
    <source>
        <dbReference type="Google" id="ProtNLM"/>
    </source>
</evidence>
<keyword evidence="1" id="KW-0732">Signal</keyword>
<dbReference type="Proteomes" id="UP001602370">
    <property type="component" value="Unassembled WGS sequence"/>
</dbReference>
<proteinExistence type="predicted"/>
<dbReference type="RefSeq" id="WP_030324493.1">
    <property type="nucleotide sequence ID" value="NZ_JBIBDZ010000001.1"/>
</dbReference>
<accession>A0ABW6XK62</accession>
<feature type="signal peptide" evidence="1">
    <location>
        <begin position="1"/>
        <end position="23"/>
    </location>
</feature>
<organism evidence="2 3">
    <name type="scientific">Streptomyces flavochromogenes</name>
    <dbReference type="NCBI Taxonomy" id="68199"/>
    <lineage>
        <taxon>Bacteria</taxon>
        <taxon>Bacillati</taxon>
        <taxon>Actinomycetota</taxon>
        <taxon>Actinomycetes</taxon>
        <taxon>Kitasatosporales</taxon>
        <taxon>Streptomycetaceae</taxon>
        <taxon>Streptomyces</taxon>
    </lineage>
</organism>
<keyword evidence="3" id="KW-1185">Reference proteome</keyword>
<evidence type="ECO:0000313" key="2">
    <source>
        <dbReference type="EMBL" id="MFF5917816.1"/>
    </source>
</evidence>
<evidence type="ECO:0000313" key="3">
    <source>
        <dbReference type="Proteomes" id="UP001602370"/>
    </source>
</evidence>
<comment type="caution">
    <text evidence="2">The sequence shown here is derived from an EMBL/GenBank/DDBJ whole genome shotgun (WGS) entry which is preliminary data.</text>
</comment>